<organism evidence="2 3">
    <name type="scientific">Phytophthora boehmeriae</name>
    <dbReference type="NCBI Taxonomy" id="109152"/>
    <lineage>
        <taxon>Eukaryota</taxon>
        <taxon>Sar</taxon>
        <taxon>Stramenopiles</taxon>
        <taxon>Oomycota</taxon>
        <taxon>Peronosporomycetes</taxon>
        <taxon>Peronosporales</taxon>
        <taxon>Peronosporaceae</taxon>
        <taxon>Phytophthora</taxon>
    </lineage>
</organism>
<sequence>MITIAGEDSGDVEGMSSDTTTDGYTSTVTIEVLNYPIPSGSLCDCVYFPDEFTLKACDDQAEWGSFQVILSGVISYLGEPVYEEKVCYEVDFVDVAGVYGTCADTFGRVITDDYDLCVVSNTAEESSSSIESATVSSTTSSIETESSSDTAFRGSSSSSTPASNSLDSTAPATTAPPVESESSFAKPTRSSVSGLLTFVLLAALALQ</sequence>
<reference evidence="2" key="1">
    <citation type="submission" date="2021-02" db="EMBL/GenBank/DDBJ databases">
        <authorList>
            <person name="Palmer J.M."/>
        </authorList>
    </citation>
    <scope>NUCLEOTIDE SEQUENCE</scope>
    <source>
        <strain evidence="2">SCRP23</strain>
    </source>
</reference>
<keyword evidence="3" id="KW-1185">Reference proteome</keyword>
<comment type="caution">
    <text evidence="2">The sequence shown here is derived from an EMBL/GenBank/DDBJ whole genome shotgun (WGS) entry which is preliminary data.</text>
</comment>
<dbReference type="AlphaFoldDB" id="A0A8T1XF28"/>
<gene>
    <name evidence="2" type="ORF">PHYBOEH_003518</name>
</gene>
<protein>
    <submittedName>
        <fullName evidence="2">Uncharacterized protein</fullName>
    </submittedName>
</protein>
<proteinExistence type="predicted"/>
<dbReference type="Proteomes" id="UP000693981">
    <property type="component" value="Unassembled WGS sequence"/>
</dbReference>
<evidence type="ECO:0000313" key="3">
    <source>
        <dbReference type="Proteomes" id="UP000693981"/>
    </source>
</evidence>
<dbReference type="EMBL" id="JAGDFL010000002">
    <property type="protein sequence ID" value="KAG7402259.1"/>
    <property type="molecule type" value="Genomic_DNA"/>
</dbReference>
<dbReference type="OrthoDB" id="121075at2759"/>
<feature type="region of interest" description="Disordered" evidence="1">
    <location>
        <begin position="129"/>
        <end position="186"/>
    </location>
</feature>
<evidence type="ECO:0000256" key="1">
    <source>
        <dbReference type="SAM" id="MobiDB-lite"/>
    </source>
</evidence>
<name>A0A8T1XF28_9STRA</name>
<evidence type="ECO:0000313" key="2">
    <source>
        <dbReference type="EMBL" id="KAG7402259.1"/>
    </source>
</evidence>
<accession>A0A8T1XF28</accession>
<feature type="compositionally biased region" description="Low complexity" evidence="1">
    <location>
        <begin position="129"/>
        <end position="168"/>
    </location>
</feature>
<feature type="region of interest" description="Disordered" evidence="1">
    <location>
        <begin position="1"/>
        <end position="20"/>
    </location>
</feature>